<dbReference type="GeneID" id="30969673"/>
<dbReference type="Proteomes" id="UP000184546">
    <property type="component" value="Unassembled WGS sequence"/>
</dbReference>
<name>A0A1L9X1B4_ASPA1</name>
<dbReference type="VEuPathDB" id="FungiDB:ASPACDRAFT_114947"/>
<dbReference type="OrthoDB" id="538336at2759"/>
<organism evidence="1 2">
    <name type="scientific">Aspergillus aculeatus (strain ATCC 16872 / CBS 172.66 / WB 5094)</name>
    <dbReference type="NCBI Taxonomy" id="690307"/>
    <lineage>
        <taxon>Eukaryota</taxon>
        <taxon>Fungi</taxon>
        <taxon>Dikarya</taxon>
        <taxon>Ascomycota</taxon>
        <taxon>Pezizomycotina</taxon>
        <taxon>Eurotiomycetes</taxon>
        <taxon>Eurotiomycetidae</taxon>
        <taxon>Eurotiales</taxon>
        <taxon>Aspergillaceae</taxon>
        <taxon>Aspergillus</taxon>
        <taxon>Aspergillus subgen. Circumdati</taxon>
    </lineage>
</organism>
<protein>
    <submittedName>
        <fullName evidence="1">Uncharacterized protein</fullName>
    </submittedName>
</protein>
<dbReference type="AlphaFoldDB" id="A0A1L9X1B4"/>
<gene>
    <name evidence="1" type="ORF">ASPACDRAFT_114947</name>
</gene>
<accession>A0A1L9X1B4</accession>
<dbReference type="EMBL" id="KV878973">
    <property type="protein sequence ID" value="OJK02231.1"/>
    <property type="molecule type" value="Genomic_DNA"/>
</dbReference>
<dbReference type="STRING" id="690307.A0A1L9X1B4"/>
<proteinExistence type="predicted"/>
<evidence type="ECO:0000313" key="2">
    <source>
        <dbReference type="Proteomes" id="UP000184546"/>
    </source>
</evidence>
<sequence length="113" mass="12630">MVLAIRQRMAFEIAAKRGVDGDLLAMYELEAVRSDPSWYVECLGLSRAAQYEMESTACDAVMSQLNRHLDDLGIEPYCTAPMLSGAKWDDFINVARTFTARADGRAAVFHPRL</sequence>
<reference evidence="2" key="1">
    <citation type="journal article" date="2017" name="Genome Biol.">
        <title>Comparative genomics reveals high biological diversity and specific adaptations in the industrially and medically important fungal genus Aspergillus.</title>
        <authorList>
            <person name="de Vries R.P."/>
            <person name="Riley R."/>
            <person name="Wiebenga A."/>
            <person name="Aguilar-Osorio G."/>
            <person name="Amillis S."/>
            <person name="Uchima C.A."/>
            <person name="Anderluh G."/>
            <person name="Asadollahi M."/>
            <person name="Askin M."/>
            <person name="Barry K."/>
            <person name="Battaglia E."/>
            <person name="Bayram O."/>
            <person name="Benocci T."/>
            <person name="Braus-Stromeyer S.A."/>
            <person name="Caldana C."/>
            <person name="Canovas D."/>
            <person name="Cerqueira G.C."/>
            <person name="Chen F."/>
            <person name="Chen W."/>
            <person name="Choi C."/>
            <person name="Clum A."/>
            <person name="Dos Santos R.A."/>
            <person name="Damasio A.R."/>
            <person name="Diallinas G."/>
            <person name="Emri T."/>
            <person name="Fekete E."/>
            <person name="Flipphi M."/>
            <person name="Freyberg S."/>
            <person name="Gallo A."/>
            <person name="Gournas C."/>
            <person name="Habgood R."/>
            <person name="Hainaut M."/>
            <person name="Harispe M.L."/>
            <person name="Henrissat B."/>
            <person name="Hilden K.S."/>
            <person name="Hope R."/>
            <person name="Hossain A."/>
            <person name="Karabika E."/>
            <person name="Karaffa L."/>
            <person name="Karanyi Z."/>
            <person name="Krasevec N."/>
            <person name="Kuo A."/>
            <person name="Kusch H."/>
            <person name="LaButti K."/>
            <person name="Lagendijk E.L."/>
            <person name="Lapidus A."/>
            <person name="Levasseur A."/>
            <person name="Lindquist E."/>
            <person name="Lipzen A."/>
            <person name="Logrieco A.F."/>
            <person name="MacCabe A."/>
            <person name="Maekelae M.R."/>
            <person name="Malavazi I."/>
            <person name="Melin P."/>
            <person name="Meyer V."/>
            <person name="Mielnichuk N."/>
            <person name="Miskei M."/>
            <person name="Molnar A.P."/>
            <person name="Mule G."/>
            <person name="Ngan C.Y."/>
            <person name="Orejas M."/>
            <person name="Orosz E."/>
            <person name="Ouedraogo J.P."/>
            <person name="Overkamp K.M."/>
            <person name="Park H.-S."/>
            <person name="Perrone G."/>
            <person name="Piumi F."/>
            <person name="Punt P.J."/>
            <person name="Ram A.F."/>
            <person name="Ramon A."/>
            <person name="Rauscher S."/>
            <person name="Record E."/>
            <person name="Riano-Pachon D.M."/>
            <person name="Robert V."/>
            <person name="Roehrig J."/>
            <person name="Ruller R."/>
            <person name="Salamov A."/>
            <person name="Salih N.S."/>
            <person name="Samson R.A."/>
            <person name="Sandor E."/>
            <person name="Sanguinetti M."/>
            <person name="Schuetze T."/>
            <person name="Sepcic K."/>
            <person name="Shelest E."/>
            <person name="Sherlock G."/>
            <person name="Sophianopoulou V."/>
            <person name="Squina F.M."/>
            <person name="Sun H."/>
            <person name="Susca A."/>
            <person name="Todd R.B."/>
            <person name="Tsang A."/>
            <person name="Unkles S.E."/>
            <person name="van de Wiele N."/>
            <person name="van Rossen-Uffink D."/>
            <person name="Oliveira J.V."/>
            <person name="Vesth T.C."/>
            <person name="Visser J."/>
            <person name="Yu J.-H."/>
            <person name="Zhou M."/>
            <person name="Andersen M.R."/>
            <person name="Archer D.B."/>
            <person name="Baker S.E."/>
            <person name="Benoit I."/>
            <person name="Brakhage A.A."/>
            <person name="Braus G.H."/>
            <person name="Fischer R."/>
            <person name="Frisvad J.C."/>
            <person name="Goldman G.H."/>
            <person name="Houbraken J."/>
            <person name="Oakley B."/>
            <person name="Pocsi I."/>
            <person name="Scazzocchio C."/>
            <person name="Seiboth B."/>
            <person name="vanKuyk P.A."/>
            <person name="Wortman J."/>
            <person name="Dyer P.S."/>
            <person name="Grigoriev I.V."/>
        </authorList>
    </citation>
    <scope>NUCLEOTIDE SEQUENCE [LARGE SCALE GENOMIC DNA]</scope>
    <source>
        <strain evidence="2">ATCC 16872 / CBS 172.66 / WB 5094</strain>
    </source>
</reference>
<evidence type="ECO:0000313" key="1">
    <source>
        <dbReference type="EMBL" id="OJK02231.1"/>
    </source>
</evidence>
<keyword evidence="2" id="KW-1185">Reference proteome</keyword>
<dbReference type="OMA" id="LAMYELE"/>
<dbReference type="RefSeq" id="XP_020058570.1">
    <property type="nucleotide sequence ID" value="XM_020195859.1"/>
</dbReference>